<sequence length="217" mass="24250">MKRLRIYGIQVITLLLMITSCSRAGEPTKVKEELPIDKGDLLKDKKVLIVYLSRTKNTKAVAEIIHKKVGGSLVALELVTPYPEHYQTTVDQVAAENAKGYLPQLKTRIDSIEKYDVVFIGFPTWGMQLPPPMKSFLNKYDLSGKIVVPFNTNAGYGIGSSFETIKELCANSKVLEGFSTKGGVERDGILFVMENEKETQVQLEIQNWLKKIGLISL</sequence>
<feature type="chain" id="PRO_5012341254" evidence="1">
    <location>
        <begin position="25"/>
        <end position="217"/>
    </location>
</feature>
<proteinExistence type="predicted"/>
<dbReference type="RefSeq" id="WP_073231648.1">
    <property type="nucleotide sequence ID" value="NZ_FQUQ01000002.1"/>
</dbReference>
<keyword evidence="1" id="KW-0732">Signal</keyword>
<dbReference type="PANTHER" id="PTHR39201:SF1">
    <property type="entry name" value="FLAVODOXIN-LIKE DOMAIN-CONTAINING PROTEIN"/>
    <property type="match status" value="1"/>
</dbReference>
<dbReference type="InterPro" id="IPR008254">
    <property type="entry name" value="Flavodoxin/NO_synth"/>
</dbReference>
<dbReference type="InterPro" id="IPR029039">
    <property type="entry name" value="Flavoprotein-like_sf"/>
</dbReference>
<dbReference type="AlphaFoldDB" id="A0A1M5BW71"/>
<reference evidence="4" key="1">
    <citation type="submission" date="2016-11" db="EMBL/GenBank/DDBJ databases">
        <authorList>
            <person name="Varghese N."/>
            <person name="Submissions S."/>
        </authorList>
    </citation>
    <scope>NUCLEOTIDE SEQUENCE [LARGE SCALE GENOMIC DNA]</scope>
    <source>
        <strain evidence="4">DSM 16990</strain>
    </source>
</reference>
<keyword evidence="4" id="KW-1185">Reference proteome</keyword>
<dbReference type="Gene3D" id="3.40.50.360">
    <property type="match status" value="1"/>
</dbReference>
<dbReference type="PROSITE" id="PS51257">
    <property type="entry name" value="PROKAR_LIPOPROTEIN"/>
    <property type="match status" value="1"/>
</dbReference>
<feature type="domain" description="Flavodoxin-like" evidence="2">
    <location>
        <begin position="47"/>
        <end position="213"/>
    </location>
</feature>
<name>A0A1M5BW71_9SPHI</name>
<evidence type="ECO:0000259" key="2">
    <source>
        <dbReference type="PROSITE" id="PS50902"/>
    </source>
</evidence>
<dbReference type="SUPFAM" id="SSF52218">
    <property type="entry name" value="Flavoproteins"/>
    <property type="match status" value="1"/>
</dbReference>
<protein>
    <submittedName>
        <fullName evidence="3">Flavodoxin</fullName>
    </submittedName>
</protein>
<gene>
    <name evidence="3" type="ORF">SAMN04488522_1021387</name>
</gene>
<evidence type="ECO:0000256" key="1">
    <source>
        <dbReference type="SAM" id="SignalP"/>
    </source>
</evidence>
<evidence type="ECO:0000313" key="3">
    <source>
        <dbReference type="EMBL" id="SHF46843.1"/>
    </source>
</evidence>
<accession>A0A1M5BW71</accession>
<dbReference type="STRING" id="288992.SAMN04488522_1021387"/>
<dbReference type="PROSITE" id="PS50902">
    <property type="entry name" value="FLAVODOXIN_LIKE"/>
    <property type="match status" value="1"/>
</dbReference>
<dbReference type="EMBL" id="FQUQ01000002">
    <property type="protein sequence ID" value="SHF46843.1"/>
    <property type="molecule type" value="Genomic_DNA"/>
</dbReference>
<dbReference type="PANTHER" id="PTHR39201">
    <property type="entry name" value="EXPORTED PROTEIN-RELATED"/>
    <property type="match status" value="1"/>
</dbReference>
<dbReference type="OrthoDB" id="9806505at2"/>
<organism evidence="3 4">
    <name type="scientific">Pedobacter caeni</name>
    <dbReference type="NCBI Taxonomy" id="288992"/>
    <lineage>
        <taxon>Bacteria</taxon>
        <taxon>Pseudomonadati</taxon>
        <taxon>Bacteroidota</taxon>
        <taxon>Sphingobacteriia</taxon>
        <taxon>Sphingobacteriales</taxon>
        <taxon>Sphingobacteriaceae</taxon>
        <taxon>Pedobacter</taxon>
    </lineage>
</organism>
<dbReference type="Pfam" id="PF12682">
    <property type="entry name" value="Flavodoxin_4"/>
    <property type="match status" value="1"/>
</dbReference>
<feature type="signal peptide" evidence="1">
    <location>
        <begin position="1"/>
        <end position="24"/>
    </location>
</feature>
<dbReference type="GO" id="GO:0010181">
    <property type="term" value="F:FMN binding"/>
    <property type="evidence" value="ECO:0007669"/>
    <property type="project" value="InterPro"/>
</dbReference>
<evidence type="ECO:0000313" key="4">
    <source>
        <dbReference type="Proteomes" id="UP000184287"/>
    </source>
</evidence>
<dbReference type="Proteomes" id="UP000184287">
    <property type="component" value="Unassembled WGS sequence"/>
</dbReference>